<dbReference type="EMBL" id="CAAALY010252203">
    <property type="protein sequence ID" value="VEL36422.1"/>
    <property type="molecule type" value="Genomic_DNA"/>
</dbReference>
<name>A0A3S5AGF4_9PLAT</name>
<feature type="region of interest" description="Disordered" evidence="1">
    <location>
        <begin position="1"/>
        <end position="54"/>
    </location>
</feature>
<sequence length="132" mass="14299">MHDTSSSTPFSEPITPLTSASSSSSSPLYPASVVGTPKHTPTIAPTAGQAQGQLDLSMRQSASAGRTFGRLEPQLTGQLCRKVLTGRGGRRLIVPRWVPSLSSRGHYAILVGHQLVFYEHKEGERIILTHFY</sequence>
<organism evidence="2 3">
    <name type="scientific">Protopolystoma xenopodis</name>
    <dbReference type="NCBI Taxonomy" id="117903"/>
    <lineage>
        <taxon>Eukaryota</taxon>
        <taxon>Metazoa</taxon>
        <taxon>Spiralia</taxon>
        <taxon>Lophotrochozoa</taxon>
        <taxon>Platyhelminthes</taxon>
        <taxon>Monogenea</taxon>
        <taxon>Polyopisthocotylea</taxon>
        <taxon>Polystomatidea</taxon>
        <taxon>Polystomatidae</taxon>
        <taxon>Protopolystoma</taxon>
    </lineage>
</organism>
<gene>
    <name evidence="2" type="ORF">PXEA_LOCUS29862</name>
</gene>
<comment type="caution">
    <text evidence="2">The sequence shown here is derived from an EMBL/GenBank/DDBJ whole genome shotgun (WGS) entry which is preliminary data.</text>
</comment>
<evidence type="ECO:0000313" key="3">
    <source>
        <dbReference type="Proteomes" id="UP000784294"/>
    </source>
</evidence>
<protein>
    <submittedName>
        <fullName evidence="2">Uncharacterized protein</fullName>
    </submittedName>
</protein>
<evidence type="ECO:0000313" key="2">
    <source>
        <dbReference type="EMBL" id="VEL36422.1"/>
    </source>
</evidence>
<evidence type="ECO:0000256" key="1">
    <source>
        <dbReference type="SAM" id="MobiDB-lite"/>
    </source>
</evidence>
<accession>A0A3S5AGF4</accession>
<feature type="compositionally biased region" description="Low complexity" evidence="1">
    <location>
        <begin position="15"/>
        <end position="32"/>
    </location>
</feature>
<keyword evidence="3" id="KW-1185">Reference proteome</keyword>
<reference evidence="2" key="1">
    <citation type="submission" date="2018-11" db="EMBL/GenBank/DDBJ databases">
        <authorList>
            <consortium name="Pathogen Informatics"/>
        </authorList>
    </citation>
    <scope>NUCLEOTIDE SEQUENCE</scope>
</reference>
<dbReference type="Proteomes" id="UP000784294">
    <property type="component" value="Unassembled WGS sequence"/>
</dbReference>
<dbReference type="AlphaFoldDB" id="A0A3S5AGF4"/>
<feature type="compositionally biased region" description="Polar residues" evidence="1">
    <location>
        <begin position="1"/>
        <end position="10"/>
    </location>
</feature>
<proteinExistence type="predicted"/>